<evidence type="ECO:0000256" key="10">
    <source>
        <dbReference type="ARBA" id="ARBA00025634"/>
    </source>
</evidence>
<evidence type="ECO:0000256" key="12">
    <source>
        <dbReference type="RuleBase" id="RU364045"/>
    </source>
</evidence>
<dbReference type="InterPro" id="IPR019999">
    <property type="entry name" value="Anth_synth_I-like"/>
</dbReference>
<dbReference type="EMBL" id="VUNR01000002">
    <property type="protein sequence ID" value="MSU07646.1"/>
    <property type="molecule type" value="Genomic_DNA"/>
</dbReference>
<dbReference type="GO" id="GO:0046872">
    <property type="term" value="F:metal ion binding"/>
    <property type="evidence" value="ECO:0007669"/>
    <property type="project" value="UniProtKB-KW"/>
</dbReference>
<gene>
    <name evidence="12 15" type="primary">trpE</name>
    <name evidence="15" type="ORF">FYJ84_01365</name>
</gene>
<dbReference type="InterPro" id="IPR015890">
    <property type="entry name" value="Chorismate_C"/>
</dbReference>
<comment type="pathway">
    <text evidence="1 12">Amino-acid biosynthesis; L-tryptophan biosynthesis; L-tryptophan from chorismate: step 1/5.</text>
</comment>
<dbReference type="PANTHER" id="PTHR11236:SF9">
    <property type="entry name" value="ANTHRANILATE SYNTHASE COMPONENT 1"/>
    <property type="match status" value="1"/>
</dbReference>
<dbReference type="GO" id="GO:0004049">
    <property type="term" value="F:anthranilate synthase activity"/>
    <property type="evidence" value="ECO:0007669"/>
    <property type="project" value="UniProtKB-EC"/>
</dbReference>
<keyword evidence="6 12" id="KW-0028">Amino-acid biosynthesis</keyword>
<evidence type="ECO:0000256" key="11">
    <source>
        <dbReference type="ARBA" id="ARBA00047683"/>
    </source>
</evidence>
<comment type="caution">
    <text evidence="15">The sequence shown here is derived from an EMBL/GenBank/DDBJ whole genome shotgun (WGS) entry which is preliminary data.</text>
</comment>
<dbReference type="NCBIfam" id="TIGR00564">
    <property type="entry name" value="trpE_most"/>
    <property type="match status" value="1"/>
</dbReference>
<keyword evidence="9 12" id="KW-0456">Lyase</keyword>
<evidence type="ECO:0000259" key="14">
    <source>
        <dbReference type="Pfam" id="PF04715"/>
    </source>
</evidence>
<feature type="domain" description="Chorismate-utilising enzyme C-terminal" evidence="13">
    <location>
        <begin position="227"/>
        <end position="479"/>
    </location>
</feature>
<dbReference type="EC" id="4.1.3.27" evidence="4 12"/>
<dbReference type="SUPFAM" id="SSF56322">
    <property type="entry name" value="ADC synthase"/>
    <property type="match status" value="1"/>
</dbReference>
<evidence type="ECO:0000256" key="3">
    <source>
        <dbReference type="ARBA" id="ARBA00011575"/>
    </source>
</evidence>
<protein>
    <recommendedName>
        <fullName evidence="5 12">Anthranilate synthase component 1</fullName>
        <ecNumber evidence="4 12">4.1.3.27</ecNumber>
    </recommendedName>
</protein>
<dbReference type="InterPro" id="IPR006805">
    <property type="entry name" value="Anth_synth_I_N"/>
</dbReference>
<dbReference type="RefSeq" id="WP_154405388.1">
    <property type="nucleotide sequence ID" value="NZ_VUNR01000002.1"/>
</dbReference>
<evidence type="ECO:0000256" key="6">
    <source>
        <dbReference type="ARBA" id="ARBA00022605"/>
    </source>
</evidence>
<dbReference type="Proteomes" id="UP000433181">
    <property type="component" value="Unassembled WGS sequence"/>
</dbReference>
<organism evidence="15 16">
    <name type="scientific">Anaerovibrio slackiae</name>
    <dbReference type="NCBI Taxonomy" id="2652309"/>
    <lineage>
        <taxon>Bacteria</taxon>
        <taxon>Bacillati</taxon>
        <taxon>Bacillota</taxon>
        <taxon>Negativicutes</taxon>
        <taxon>Selenomonadales</taxon>
        <taxon>Selenomonadaceae</taxon>
        <taxon>Anaerovibrio</taxon>
    </lineage>
</organism>
<evidence type="ECO:0000256" key="1">
    <source>
        <dbReference type="ARBA" id="ARBA00004873"/>
    </source>
</evidence>
<dbReference type="Gene3D" id="3.60.120.10">
    <property type="entry name" value="Anthranilate synthase"/>
    <property type="match status" value="1"/>
</dbReference>
<keyword evidence="12" id="KW-0479">Metal-binding</keyword>
<reference evidence="15 16" key="1">
    <citation type="submission" date="2019-08" db="EMBL/GenBank/DDBJ databases">
        <title>In-depth cultivation of the pig gut microbiome towards novel bacterial diversity and tailored functional studies.</title>
        <authorList>
            <person name="Wylensek D."/>
            <person name="Hitch T.C.A."/>
            <person name="Clavel T."/>
        </authorList>
    </citation>
    <scope>NUCLEOTIDE SEQUENCE [LARGE SCALE GENOMIC DNA]</scope>
    <source>
        <strain evidence="15 16">WCA-693-APC-5D-A</strain>
    </source>
</reference>
<keyword evidence="8 12" id="KW-0057">Aromatic amino acid biosynthesis</keyword>
<keyword evidence="16" id="KW-1185">Reference proteome</keyword>
<evidence type="ECO:0000313" key="16">
    <source>
        <dbReference type="Proteomes" id="UP000433181"/>
    </source>
</evidence>
<dbReference type="Pfam" id="PF04715">
    <property type="entry name" value="Anth_synt_I_N"/>
    <property type="match status" value="1"/>
</dbReference>
<dbReference type="GeneID" id="96777555"/>
<evidence type="ECO:0000313" key="15">
    <source>
        <dbReference type="EMBL" id="MSU07646.1"/>
    </source>
</evidence>
<proteinExistence type="inferred from homology"/>
<evidence type="ECO:0000256" key="5">
    <source>
        <dbReference type="ARBA" id="ARBA00020653"/>
    </source>
</evidence>
<comment type="similarity">
    <text evidence="2 12">Belongs to the anthranilate synthase component I family.</text>
</comment>
<comment type="catalytic activity">
    <reaction evidence="11 12">
        <text>chorismate + L-glutamine = anthranilate + pyruvate + L-glutamate + H(+)</text>
        <dbReference type="Rhea" id="RHEA:21732"/>
        <dbReference type="ChEBI" id="CHEBI:15361"/>
        <dbReference type="ChEBI" id="CHEBI:15378"/>
        <dbReference type="ChEBI" id="CHEBI:16567"/>
        <dbReference type="ChEBI" id="CHEBI:29748"/>
        <dbReference type="ChEBI" id="CHEBI:29985"/>
        <dbReference type="ChEBI" id="CHEBI:58359"/>
        <dbReference type="EC" id="4.1.3.27"/>
    </reaction>
</comment>
<dbReference type="GO" id="GO:0000162">
    <property type="term" value="P:L-tryptophan biosynthetic process"/>
    <property type="evidence" value="ECO:0007669"/>
    <property type="project" value="UniProtKB-UniPathway"/>
</dbReference>
<evidence type="ECO:0000256" key="8">
    <source>
        <dbReference type="ARBA" id="ARBA00023141"/>
    </source>
</evidence>
<dbReference type="PRINTS" id="PR00095">
    <property type="entry name" value="ANTSNTHASEI"/>
</dbReference>
<name>A0A6I2UFU2_9FIRM</name>
<dbReference type="UniPathway" id="UPA00035">
    <property type="reaction ID" value="UER00040"/>
</dbReference>
<comment type="cofactor">
    <cofactor evidence="12">
        <name>Mg(2+)</name>
        <dbReference type="ChEBI" id="CHEBI:18420"/>
    </cofactor>
</comment>
<evidence type="ECO:0000256" key="4">
    <source>
        <dbReference type="ARBA" id="ARBA00012266"/>
    </source>
</evidence>
<keyword evidence="12" id="KW-0460">Magnesium</keyword>
<evidence type="ECO:0000256" key="2">
    <source>
        <dbReference type="ARBA" id="ARBA00009562"/>
    </source>
</evidence>
<accession>A0A6I2UFU2</accession>
<dbReference type="AlphaFoldDB" id="A0A6I2UFU2"/>
<keyword evidence="7 12" id="KW-0822">Tryptophan biosynthesis</keyword>
<dbReference type="PANTHER" id="PTHR11236">
    <property type="entry name" value="AMINOBENZOATE/ANTHRANILATE SYNTHASE"/>
    <property type="match status" value="1"/>
</dbReference>
<comment type="subunit">
    <text evidence="3 12">Heterotetramer consisting of two non-identical subunits: a beta subunit (TrpG) and a large alpha subunit (TrpE).</text>
</comment>
<evidence type="ECO:0000256" key="9">
    <source>
        <dbReference type="ARBA" id="ARBA00023239"/>
    </source>
</evidence>
<feature type="domain" description="Anthranilate synthase component I N-terminal" evidence="14">
    <location>
        <begin position="29"/>
        <end position="165"/>
    </location>
</feature>
<dbReference type="InterPro" id="IPR005256">
    <property type="entry name" value="Anth_synth_I_PabB"/>
</dbReference>
<comment type="function">
    <text evidence="10 12">Part of a heterotetrameric complex that catalyzes the two-step biosynthesis of anthranilate, an intermediate in the biosynthesis of L-tryptophan. In the first step, the glutamine-binding beta subunit (TrpG) of anthranilate synthase (AS) provides the glutamine amidotransferase activity which generates ammonia as a substrate that, along with chorismate, is used in the second step, catalyzed by the large alpha subunit of AS (TrpE) to produce anthranilate. In the absence of TrpG, TrpE can synthesize anthranilate directly from chorismate and high concentrations of ammonia.</text>
</comment>
<sequence>MKLSPSREDFKKLSETASLVAVATFIDTDLDTPVSMYYKLVGESKGFLLESVDAHQKFGRFSFIGAEPFINLQIYKNRLMIQEDDRLKALDGSPVETMNEYMKGLKSALYNQQLPLANGGAVGYFNYETAAVFDRVRGLDVAEDELLGQFMICRVLMVFDQQKNASQLIYLADVKNAENLDELYDKVEARMQELVEKLYSPAITTSAKVPPRQEKLDFLNEYGEMPQDFADTIASCKKYINAGDIFQVVPSKQFRTKLTKPPFLFYRRLRQVNPSPYMFYLNFGRKKFVAASPEMLVKVAGEYVYTYPIAGTRRRGASEEEDSALEAELKHDIKECAEHSMLVDLARNDIGRISEPGSVVVTKLRQVERFSHVMHMVSEVRGNLKKGYTPMDVMRACFPAGTVSGAPKLRAMEIINELEPVKRGSYAGTVGYMDFAGNMDMCITLRTMFIDGDNAYIQAGAGIVYDSKAEFEYKEILQKAKAMFTVVEEVENDVAAFR</sequence>
<evidence type="ECO:0000256" key="7">
    <source>
        <dbReference type="ARBA" id="ARBA00022822"/>
    </source>
</evidence>
<dbReference type="InterPro" id="IPR005801">
    <property type="entry name" value="ADC_synthase"/>
</dbReference>
<dbReference type="Pfam" id="PF00425">
    <property type="entry name" value="Chorismate_bind"/>
    <property type="match status" value="1"/>
</dbReference>
<evidence type="ECO:0000259" key="13">
    <source>
        <dbReference type="Pfam" id="PF00425"/>
    </source>
</evidence>